<dbReference type="InterPro" id="IPR016095">
    <property type="entry name" value="Ribosomal_uL1_3-a/b-sand"/>
</dbReference>
<dbReference type="PANTHER" id="PTHR36427:SF3">
    <property type="entry name" value="LARGE RIBOSOMAL SUBUNIT PROTEIN UL1M"/>
    <property type="match status" value="1"/>
</dbReference>
<dbReference type="PANTHER" id="PTHR36427">
    <property type="entry name" value="54S RIBOSOMAL PROTEIN L1, MITOCHONDRIAL"/>
    <property type="match status" value="1"/>
</dbReference>
<dbReference type="GO" id="GO:1990904">
    <property type="term" value="C:ribonucleoprotein complex"/>
    <property type="evidence" value="ECO:0007669"/>
    <property type="project" value="UniProtKB-KW"/>
</dbReference>
<proteinExistence type="inferred from homology"/>
<evidence type="ECO:0000256" key="1">
    <source>
        <dbReference type="ARBA" id="ARBA00010531"/>
    </source>
</evidence>
<reference evidence="4" key="1">
    <citation type="submission" date="2021-01" db="UniProtKB">
        <authorList>
            <consortium name="EnsemblMetazoa"/>
        </authorList>
    </citation>
    <scope>IDENTIFICATION</scope>
</reference>
<evidence type="ECO:0000256" key="2">
    <source>
        <dbReference type="ARBA" id="ARBA00022980"/>
    </source>
</evidence>
<dbReference type="GO" id="GO:0005840">
    <property type="term" value="C:ribosome"/>
    <property type="evidence" value="ECO:0007669"/>
    <property type="project" value="UniProtKB-KW"/>
</dbReference>
<accession>A0A7M5XHU6</accession>
<evidence type="ECO:0000313" key="4">
    <source>
        <dbReference type="EnsemblMetazoa" id="CLYHEMP022546.3"/>
    </source>
</evidence>
<organism evidence="4 5">
    <name type="scientific">Clytia hemisphaerica</name>
    <dbReference type="NCBI Taxonomy" id="252671"/>
    <lineage>
        <taxon>Eukaryota</taxon>
        <taxon>Metazoa</taxon>
        <taxon>Cnidaria</taxon>
        <taxon>Hydrozoa</taxon>
        <taxon>Hydroidolina</taxon>
        <taxon>Leptothecata</taxon>
        <taxon>Obeliida</taxon>
        <taxon>Clytiidae</taxon>
        <taxon>Clytia</taxon>
    </lineage>
</organism>
<dbReference type="Pfam" id="PF00687">
    <property type="entry name" value="Ribosomal_L1"/>
    <property type="match status" value="1"/>
</dbReference>
<dbReference type="SUPFAM" id="SSF56808">
    <property type="entry name" value="Ribosomal protein L1"/>
    <property type="match status" value="1"/>
</dbReference>
<comment type="similarity">
    <text evidence="1">Belongs to the universal ribosomal protein uL1 family.</text>
</comment>
<dbReference type="RefSeq" id="XP_066910957.1">
    <property type="nucleotide sequence ID" value="XM_067054856.1"/>
</dbReference>
<dbReference type="Gene3D" id="3.40.50.790">
    <property type="match status" value="1"/>
</dbReference>
<dbReference type="Proteomes" id="UP000594262">
    <property type="component" value="Unplaced"/>
</dbReference>
<protein>
    <recommendedName>
        <fullName evidence="6">39S ribosomal protein L1, mitochondrial</fullName>
    </recommendedName>
</protein>
<keyword evidence="3" id="KW-0687">Ribonucleoprotein</keyword>
<evidence type="ECO:0000313" key="5">
    <source>
        <dbReference type="Proteomes" id="UP000594262"/>
    </source>
</evidence>
<dbReference type="Gene3D" id="3.30.190.20">
    <property type="match status" value="1"/>
</dbReference>
<dbReference type="InterPro" id="IPR023674">
    <property type="entry name" value="Ribosomal_uL1-like"/>
</dbReference>
<dbReference type="InterPro" id="IPR028364">
    <property type="entry name" value="Ribosomal_uL1/biogenesis"/>
</dbReference>
<dbReference type="EnsemblMetazoa" id="CLYHEMT022546.3">
    <property type="protein sequence ID" value="CLYHEMP022546.3"/>
    <property type="gene ID" value="CLYHEMG022546"/>
</dbReference>
<keyword evidence="2" id="KW-0689">Ribosomal protein</keyword>
<name>A0A7M5XHU6_9CNID</name>
<dbReference type="GeneID" id="136798274"/>
<keyword evidence="5" id="KW-1185">Reference proteome</keyword>
<dbReference type="EnsemblMetazoa" id="CLYHEMT022546.2">
    <property type="protein sequence ID" value="CLYHEMP022546.2"/>
    <property type="gene ID" value="CLYHEMG022546"/>
</dbReference>
<evidence type="ECO:0000256" key="3">
    <source>
        <dbReference type="ARBA" id="ARBA00023274"/>
    </source>
</evidence>
<dbReference type="OrthoDB" id="6022300at2759"/>
<sequence length="291" mass="32476">MAFSAARSHGNLVSILRSTVSNLCLLQKVEKTAIVCGCSYIQTRKFRPYSVIPKKYLKRKNRDKKDRDDVYFLTDQVDPTYSVDDAVNMIKAYDLFGNEKLDLLLNMNLGEGKNKVAVLKGLVHLPTPVTESQKVLVFAEGEDAVKAKRAGATFVGGKELISKVEEGELEFDHCISTLDFLPNIKHLPKILRNKMPNTRRGTATNDIEEALKIFSHGETYMADNTGKMRQTIALSNFSKEEIEGNLKEIMKAVDSHKKAASLTTEKFYKHVSLALPAGPKIDLKISEVTPV</sequence>
<evidence type="ECO:0008006" key="6">
    <source>
        <dbReference type="Google" id="ProtNLM"/>
    </source>
</evidence>
<dbReference type="AlphaFoldDB" id="A0A7M5XHU6"/>